<accession>A0A090BU12</accession>
<dbReference type="SUPFAM" id="SSF88723">
    <property type="entry name" value="PIN domain-like"/>
    <property type="match status" value="1"/>
</dbReference>
<gene>
    <name evidence="1" type="ORF">THII_0004</name>
</gene>
<reference evidence="1 2" key="1">
    <citation type="journal article" date="2014" name="ISME J.">
        <title>Ecophysiology of Thioploca ingrica as revealed by the complete genome sequence supplemented with proteomic evidence.</title>
        <authorList>
            <person name="Kojima H."/>
            <person name="Ogura Y."/>
            <person name="Yamamoto N."/>
            <person name="Togashi T."/>
            <person name="Mori H."/>
            <person name="Watanabe T."/>
            <person name="Nemoto F."/>
            <person name="Kurokawa K."/>
            <person name="Hayashi T."/>
            <person name="Fukui M."/>
        </authorList>
    </citation>
    <scope>NUCLEOTIDE SEQUENCE [LARGE SCALE GENOMIC DNA]</scope>
</reference>
<proteinExistence type="predicted"/>
<dbReference type="KEGG" id="tig:THII_0004"/>
<dbReference type="EMBL" id="AP014633">
    <property type="protein sequence ID" value="BAP54301.1"/>
    <property type="molecule type" value="Genomic_DNA"/>
</dbReference>
<dbReference type="OrthoDB" id="597982at2"/>
<organism evidence="1 2">
    <name type="scientific">Thioploca ingrica</name>
    <dbReference type="NCBI Taxonomy" id="40754"/>
    <lineage>
        <taxon>Bacteria</taxon>
        <taxon>Pseudomonadati</taxon>
        <taxon>Pseudomonadota</taxon>
        <taxon>Gammaproteobacteria</taxon>
        <taxon>Thiotrichales</taxon>
        <taxon>Thiotrichaceae</taxon>
        <taxon>Thioploca</taxon>
    </lineage>
</organism>
<dbReference type="Proteomes" id="UP000031623">
    <property type="component" value="Chromosome"/>
</dbReference>
<protein>
    <submittedName>
        <fullName evidence="1">PilT protein-like protein</fullName>
    </submittedName>
</protein>
<dbReference type="HOGENOM" id="CLU_2304748_0_0_6"/>
<name>A0A090BU12_9GAMM</name>
<dbReference type="InterPro" id="IPR029060">
    <property type="entry name" value="PIN-like_dom_sf"/>
</dbReference>
<keyword evidence="2" id="KW-1185">Reference proteome</keyword>
<dbReference type="AlphaFoldDB" id="A0A090BU12"/>
<evidence type="ECO:0000313" key="1">
    <source>
        <dbReference type="EMBL" id="BAP54301.1"/>
    </source>
</evidence>
<evidence type="ECO:0000313" key="2">
    <source>
        <dbReference type="Proteomes" id="UP000031623"/>
    </source>
</evidence>
<sequence>MGQISQIITGQPVYLDANVFIYALEAYPEFIPAITELFGLIDSGKLYAVTSQLTLAETLVKPFRDSNIHLQQAYQASLQNKVCLVLIFCCYKNRNKVKEC</sequence>